<evidence type="ECO:0000256" key="1">
    <source>
        <dbReference type="SAM" id="Phobius"/>
    </source>
</evidence>
<dbReference type="AlphaFoldDB" id="A0A073K5C5"/>
<name>A0A073K5C5_9BACI</name>
<dbReference type="PROSITE" id="PS51257">
    <property type="entry name" value="PROKAR_LIPOPROTEIN"/>
    <property type="match status" value="1"/>
</dbReference>
<comment type="caution">
    <text evidence="2">The sequence shown here is derived from an EMBL/GenBank/DDBJ whole genome shotgun (WGS) entry which is preliminary data.</text>
</comment>
<organism evidence="2 3">
    <name type="scientific">Bacillus manliponensis</name>
    <dbReference type="NCBI Taxonomy" id="574376"/>
    <lineage>
        <taxon>Bacteria</taxon>
        <taxon>Bacillati</taxon>
        <taxon>Bacillota</taxon>
        <taxon>Bacilli</taxon>
        <taxon>Bacillales</taxon>
        <taxon>Bacillaceae</taxon>
        <taxon>Bacillus</taxon>
        <taxon>Bacillus cereus group</taxon>
    </lineage>
</organism>
<dbReference type="Pfam" id="PF14146">
    <property type="entry name" value="DUF4305"/>
    <property type="match status" value="1"/>
</dbReference>
<dbReference type="EMBL" id="JOTN01000029">
    <property type="protein sequence ID" value="KEK17433.1"/>
    <property type="molecule type" value="Genomic_DNA"/>
</dbReference>
<sequence length="68" mass="7807">MRTSPLFMATLYFLLGCVFTYLAVTSVQGQDTIWNFYTLLLAGMATIDFNLALRLIIIKLKNKDKQEQ</sequence>
<dbReference type="Proteomes" id="UP000027822">
    <property type="component" value="Unassembled WGS sequence"/>
</dbReference>
<evidence type="ECO:0008006" key="4">
    <source>
        <dbReference type="Google" id="ProtNLM"/>
    </source>
</evidence>
<reference evidence="2 3" key="1">
    <citation type="submission" date="2014-06" db="EMBL/GenBank/DDBJ databases">
        <title>Draft genome sequence of Bacillus manliponensis JCM 15802 (MCCC 1A00708).</title>
        <authorList>
            <person name="Lai Q."/>
            <person name="Liu Y."/>
            <person name="Shao Z."/>
        </authorList>
    </citation>
    <scope>NUCLEOTIDE SEQUENCE [LARGE SCALE GENOMIC DNA]</scope>
    <source>
        <strain evidence="2 3">JCM 15802</strain>
    </source>
</reference>
<keyword evidence="3" id="KW-1185">Reference proteome</keyword>
<dbReference type="OrthoDB" id="2355666at2"/>
<dbReference type="RefSeq" id="WP_034643351.1">
    <property type="nucleotide sequence ID" value="NZ_CBCSJC010000036.1"/>
</dbReference>
<gene>
    <name evidence="2" type="ORF">BAMA_13080</name>
</gene>
<evidence type="ECO:0000313" key="3">
    <source>
        <dbReference type="Proteomes" id="UP000027822"/>
    </source>
</evidence>
<keyword evidence="1" id="KW-1133">Transmembrane helix</keyword>
<keyword evidence="1" id="KW-0812">Transmembrane</keyword>
<evidence type="ECO:0000313" key="2">
    <source>
        <dbReference type="EMBL" id="KEK17433.1"/>
    </source>
</evidence>
<keyword evidence="1" id="KW-0472">Membrane</keyword>
<dbReference type="InterPro" id="IPR025426">
    <property type="entry name" value="DUF4305"/>
</dbReference>
<proteinExistence type="predicted"/>
<accession>A0A073K5C5</accession>
<feature type="transmembrane region" description="Helical" evidence="1">
    <location>
        <begin position="39"/>
        <end position="57"/>
    </location>
</feature>
<protein>
    <recommendedName>
        <fullName evidence="4">Lipoprotein</fullName>
    </recommendedName>
</protein>
<dbReference type="STRING" id="574376.BAMA_13080"/>